<dbReference type="CDD" id="cd12797">
    <property type="entry name" value="M23_peptidase"/>
    <property type="match status" value="1"/>
</dbReference>
<keyword evidence="4" id="KW-0378">Hydrolase</keyword>
<dbReference type="InterPro" id="IPR050570">
    <property type="entry name" value="Cell_wall_metabolism_enzyme"/>
</dbReference>
<comment type="caution">
    <text evidence="4">The sequence shown here is derived from an EMBL/GenBank/DDBJ whole genome shotgun (WGS) entry which is preliminary data.</text>
</comment>
<evidence type="ECO:0000256" key="1">
    <source>
        <dbReference type="ARBA" id="ARBA00022729"/>
    </source>
</evidence>
<keyword evidence="2" id="KW-0812">Transmembrane</keyword>
<dbReference type="PANTHER" id="PTHR21666:SF289">
    <property type="entry name" value="L-ALA--D-GLU ENDOPEPTIDASE"/>
    <property type="match status" value="1"/>
</dbReference>
<dbReference type="GO" id="GO:0004222">
    <property type="term" value="F:metalloendopeptidase activity"/>
    <property type="evidence" value="ECO:0007669"/>
    <property type="project" value="TreeGrafter"/>
</dbReference>
<evidence type="ECO:0000256" key="2">
    <source>
        <dbReference type="SAM" id="Phobius"/>
    </source>
</evidence>
<dbReference type="AlphaFoldDB" id="A0A839ZYN5"/>
<keyword evidence="2" id="KW-0472">Membrane</keyword>
<dbReference type="InterPro" id="IPR011055">
    <property type="entry name" value="Dup_hybrid_motif"/>
</dbReference>
<evidence type="ECO:0000259" key="3">
    <source>
        <dbReference type="Pfam" id="PF01551"/>
    </source>
</evidence>
<dbReference type="Gene3D" id="2.70.70.10">
    <property type="entry name" value="Glucose Permease (Domain IIA)"/>
    <property type="match status" value="1"/>
</dbReference>
<dbReference type="InterPro" id="IPR016047">
    <property type="entry name" value="M23ase_b-sheet_dom"/>
</dbReference>
<gene>
    <name evidence="4" type="ORF">GGQ61_002193</name>
</gene>
<dbReference type="SUPFAM" id="SSF51261">
    <property type="entry name" value="Duplicated hybrid motif"/>
    <property type="match status" value="1"/>
</dbReference>
<dbReference type="Proteomes" id="UP000530564">
    <property type="component" value="Unassembled WGS sequence"/>
</dbReference>
<organism evidence="4 5">
    <name type="scientific">Phenylobacterium haematophilum</name>
    <dbReference type="NCBI Taxonomy" id="98513"/>
    <lineage>
        <taxon>Bacteria</taxon>
        <taxon>Pseudomonadati</taxon>
        <taxon>Pseudomonadota</taxon>
        <taxon>Alphaproteobacteria</taxon>
        <taxon>Caulobacterales</taxon>
        <taxon>Caulobacteraceae</taxon>
        <taxon>Phenylobacterium</taxon>
    </lineage>
</organism>
<keyword evidence="2" id="KW-1133">Transmembrane helix</keyword>
<evidence type="ECO:0000313" key="4">
    <source>
        <dbReference type="EMBL" id="MBB3891476.1"/>
    </source>
</evidence>
<dbReference type="RefSeq" id="WP_343056118.1">
    <property type="nucleotide sequence ID" value="NZ_JACIDK010000002.1"/>
</dbReference>
<feature type="transmembrane region" description="Helical" evidence="2">
    <location>
        <begin position="21"/>
        <end position="41"/>
    </location>
</feature>
<evidence type="ECO:0000313" key="5">
    <source>
        <dbReference type="Proteomes" id="UP000530564"/>
    </source>
</evidence>
<keyword evidence="1" id="KW-0732">Signal</keyword>
<sequence>MTTTFDHAEALRRLERRLERLRRATPWAIIVVGLALGLAIGRNAGAVTTPSRSTFPVVAALPPMSATGGLDLDADGRLDVAAPVDSNLRGTDAFGSGAFGAARDGGRRQHRGVDLVAAPGTPVRAPISGRVTRVGAAYSDSAALTYVEIANPATRYVARVLYVGSQVTPGTTVAAGDLIGRAQDLAVRYGAGMTNHVHLELTGRSGGRLNPLVILPSMTGERSSATARGVVL</sequence>
<dbReference type="EMBL" id="JACIDK010000002">
    <property type="protein sequence ID" value="MBB3891476.1"/>
    <property type="molecule type" value="Genomic_DNA"/>
</dbReference>
<proteinExistence type="predicted"/>
<keyword evidence="5" id="KW-1185">Reference proteome</keyword>
<accession>A0A839ZYN5</accession>
<feature type="domain" description="M23ase beta-sheet core" evidence="3">
    <location>
        <begin position="109"/>
        <end position="210"/>
    </location>
</feature>
<name>A0A839ZYN5_9CAUL</name>
<dbReference type="PANTHER" id="PTHR21666">
    <property type="entry name" value="PEPTIDASE-RELATED"/>
    <property type="match status" value="1"/>
</dbReference>
<protein>
    <submittedName>
        <fullName evidence="4">Murein DD-endopeptidase MepM/ murein hydrolase activator NlpD</fullName>
    </submittedName>
</protein>
<reference evidence="4 5" key="1">
    <citation type="submission" date="2020-08" db="EMBL/GenBank/DDBJ databases">
        <title>Genomic Encyclopedia of Type Strains, Phase IV (KMG-IV): sequencing the most valuable type-strain genomes for metagenomic binning, comparative biology and taxonomic classification.</title>
        <authorList>
            <person name="Goeker M."/>
        </authorList>
    </citation>
    <scope>NUCLEOTIDE SEQUENCE [LARGE SCALE GENOMIC DNA]</scope>
    <source>
        <strain evidence="4 5">DSM 21793</strain>
    </source>
</reference>
<dbReference type="Pfam" id="PF01551">
    <property type="entry name" value="Peptidase_M23"/>
    <property type="match status" value="1"/>
</dbReference>